<dbReference type="Pfam" id="PF08240">
    <property type="entry name" value="ADH_N"/>
    <property type="match status" value="1"/>
</dbReference>
<dbReference type="SUPFAM" id="SSF50129">
    <property type="entry name" value="GroES-like"/>
    <property type="match status" value="1"/>
</dbReference>
<keyword evidence="5" id="KW-0694">RNA-binding</keyword>
<dbReference type="Proteomes" id="UP000887566">
    <property type="component" value="Unplaced"/>
</dbReference>
<evidence type="ECO:0000313" key="9">
    <source>
        <dbReference type="WBParaSite" id="PSAMB.scaffold502size49157.g6563.t1"/>
    </source>
</evidence>
<evidence type="ECO:0000256" key="5">
    <source>
        <dbReference type="ARBA" id="ARBA00022884"/>
    </source>
</evidence>
<dbReference type="GO" id="GO:0003730">
    <property type="term" value="F:mRNA 3'-UTR binding"/>
    <property type="evidence" value="ECO:0007669"/>
    <property type="project" value="TreeGrafter"/>
</dbReference>
<keyword evidence="4" id="KW-0521">NADP</keyword>
<accession>A0A914WT24</accession>
<name>A0A914WT24_9BILA</name>
<dbReference type="GO" id="GO:0070402">
    <property type="term" value="F:NADPH binding"/>
    <property type="evidence" value="ECO:0007669"/>
    <property type="project" value="TreeGrafter"/>
</dbReference>
<dbReference type="GO" id="GO:0003960">
    <property type="term" value="F:quinone reductase (NADPH) activity"/>
    <property type="evidence" value="ECO:0007669"/>
    <property type="project" value="TreeGrafter"/>
</dbReference>
<feature type="domain" description="Enoyl reductase (ER)" evidence="7">
    <location>
        <begin position="10"/>
        <end position="320"/>
    </location>
</feature>
<dbReference type="Gene3D" id="3.40.50.720">
    <property type="entry name" value="NAD(P)-binding Rossmann-like Domain"/>
    <property type="match status" value="1"/>
</dbReference>
<evidence type="ECO:0000256" key="4">
    <source>
        <dbReference type="ARBA" id="ARBA00022857"/>
    </source>
</evidence>
<dbReference type="InterPro" id="IPR036291">
    <property type="entry name" value="NAD(P)-bd_dom_sf"/>
</dbReference>
<proteinExistence type="inferred from homology"/>
<dbReference type="AlphaFoldDB" id="A0A914WT24"/>
<dbReference type="SUPFAM" id="SSF51735">
    <property type="entry name" value="NAD(P)-binding Rossmann-fold domains"/>
    <property type="match status" value="1"/>
</dbReference>
<dbReference type="PANTHER" id="PTHR44154:SF1">
    <property type="entry name" value="QUINONE OXIDOREDUCTASE"/>
    <property type="match status" value="1"/>
</dbReference>
<dbReference type="FunFam" id="3.90.180.10:FF:000016">
    <property type="entry name" value="Quinone oxidoreductase"/>
    <property type="match status" value="1"/>
</dbReference>
<evidence type="ECO:0000259" key="7">
    <source>
        <dbReference type="SMART" id="SM00829"/>
    </source>
</evidence>
<dbReference type="InterPro" id="IPR011032">
    <property type="entry name" value="GroES-like_sf"/>
</dbReference>
<evidence type="ECO:0000256" key="6">
    <source>
        <dbReference type="ARBA" id="ARBA00022990"/>
    </source>
</evidence>
<evidence type="ECO:0000256" key="2">
    <source>
        <dbReference type="ARBA" id="ARBA00010371"/>
    </source>
</evidence>
<evidence type="ECO:0000256" key="1">
    <source>
        <dbReference type="ARBA" id="ARBA00004496"/>
    </source>
</evidence>
<organism evidence="8 9">
    <name type="scientific">Plectus sambesii</name>
    <dbReference type="NCBI Taxonomy" id="2011161"/>
    <lineage>
        <taxon>Eukaryota</taxon>
        <taxon>Metazoa</taxon>
        <taxon>Ecdysozoa</taxon>
        <taxon>Nematoda</taxon>
        <taxon>Chromadorea</taxon>
        <taxon>Plectida</taxon>
        <taxon>Plectina</taxon>
        <taxon>Plectoidea</taxon>
        <taxon>Plectidae</taxon>
        <taxon>Plectus</taxon>
    </lineage>
</organism>
<dbReference type="InterPro" id="IPR013154">
    <property type="entry name" value="ADH-like_N"/>
</dbReference>
<dbReference type="CDD" id="cd08253">
    <property type="entry name" value="zeta_crystallin"/>
    <property type="match status" value="1"/>
</dbReference>
<dbReference type="WBParaSite" id="PSAMB.scaffold502size49157.g6563.t1">
    <property type="protein sequence ID" value="PSAMB.scaffold502size49157.g6563.t1"/>
    <property type="gene ID" value="PSAMB.scaffold502size49157.g6563"/>
</dbReference>
<reference evidence="9" key="1">
    <citation type="submission" date="2022-11" db="UniProtKB">
        <authorList>
            <consortium name="WormBaseParasite"/>
        </authorList>
    </citation>
    <scope>IDENTIFICATION</scope>
</reference>
<comment type="similarity">
    <text evidence="2">Belongs to the zinc-containing alcohol dehydrogenase family. Quinone oxidoreductase subfamily.</text>
</comment>
<dbReference type="Gene3D" id="3.90.180.10">
    <property type="entry name" value="Medium-chain alcohol dehydrogenases, catalytic domain"/>
    <property type="match status" value="1"/>
</dbReference>
<dbReference type="Pfam" id="PF00107">
    <property type="entry name" value="ADH_zinc_N"/>
    <property type="match status" value="1"/>
</dbReference>
<dbReference type="InterPro" id="IPR020843">
    <property type="entry name" value="ER"/>
</dbReference>
<evidence type="ECO:0000256" key="3">
    <source>
        <dbReference type="ARBA" id="ARBA00022490"/>
    </source>
</evidence>
<comment type="subcellular location">
    <subcellularLocation>
        <location evidence="1">Cytoplasm</location>
    </subcellularLocation>
</comment>
<dbReference type="GO" id="GO:0005829">
    <property type="term" value="C:cytosol"/>
    <property type="evidence" value="ECO:0007669"/>
    <property type="project" value="TreeGrafter"/>
</dbReference>
<keyword evidence="6" id="KW-0007">Acetylation</keyword>
<dbReference type="FunFam" id="3.40.50.720:FF:000244">
    <property type="entry name" value="quinone oxidoreductase"/>
    <property type="match status" value="1"/>
</dbReference>
<dbReference type="SMART" id="SM00829">
    <property type="entry name" value="PKS_ER"/>
    <property type="match status" value="1"/>
</dbReference>
<dbReference type="PANTHER" id="PTHR44154">
    <property type="entry name" value="QUINONE OXIDOREDUCTASE"/>
    <property type="match status" value="1"/>
</dbReference>
<protein>
    <submittedName>
        <fullName evidence="9">Enoyl reductase (ER) domain-containing protein</fullName>
    </submittedName>
</protein>
<keyword evidence="3" id="KW-0963">Cytoplasm</keyword>
<evidence type="ECO:0000313" key="8">
    <source>
        <dbReference type="Proteomes" id="UP000887566"/>
    </source>
</evidence>
<keyword evidence="8" id="KW-1185">Reference proteome</keyword>
<dbReference type="InterPro" id="IPR051603">
    <property type="entry name" value="Zinc-ADH_QOR/CCCR"/>
</dbReference>
<dbReference type="InterPro" id="IPR013149">
    <property type="entry name" value="ADH-like_C"/>
</dbReference>
<sequence length="323" mass="33938">MRAIVVQKFGGPEVLQLDSDYPKPTLADNKVLLRVRCIGVNPVETYIRAGTYARLPQLPYIPGNDGAGTVEAVGSGVTAFKPGDRVFWTRPDNSGSYAEYCTSNESSIWSLPDSLTFEQGAALGVPYFTAYRALFAKCKAKPGDRVLIHGASGAVGLAAVQLAAARGVHVYGTAGTTEGMKLVQNSGAIEVFNHRSPDYVQQVQASNPGGFNGIVEMLANVNLAQDLEWLAPTGIACVVGCRGSIEINPRLMMGKESSVVGCALNSANEADWKEMGAAITAGIAKGHLKPIVSKVFPLADAASAHKEVIESTGAMGKVVLAVD</sequence>